<dbReference type="InterPro" id="IPR040911">
    <property type="entry name" value="Exostosin_GT47"/>
</dbReference>
<feature type="non-terminal residue" evidence="9">
    <location>
        <position position="1"/>
    </location>
</feature>
<dbReference type="PANTHER" id="PTHR11062:SF108">
    <property type="entry name" value="EXOSTOSIN FAMILY PROTEIN"/>
    <property type="match status" value="1"/>
</dbReference>
<evidence type="ECO:0000256" key="5">
    <source>
        <dbReference type="ARBA" id="ARBA00023034"/>
    </source>
</evidence>
<keyword evidence="7" id="KW-0812">Transmembrane</keyword>
<keyword evidence="3" id="KW-0808">Transferase</keyword>
<dbReference type="Pfam" id="PF03016">
    <property type="entry name" value="Exostosin_GT47"/>
    <property type="match status" value="1"/>
</dbReference>
<evidence type="ECO:0000313" key="10">
    <source>
        <dbReference type="Proteomes" id="UP000685013"/>
    </source>
</evidence>
<feature type="compositionally biased region" description="Polar residues" evidence="6">
    <location>
        <begin position="133"/>
        <end position="143"/>
    </location>
</feature>
<comment type="subcellular location">
    <subcellularLocation>
        <location evidence="1">Golgi apparatus membrane</location>
        <topology evidence="1">Single-pass type II membrane protein</topology>
    </subcellularLocation>
</comment>
<keyword evidence="4" id="KW-0735">Signal-anchor</keyword>
<evidence type="ECO:0000256" key="1">
    <source>
        <dbReference type="ARBA" id="ARBA00004323"/>
    </source>
</evidence>
<feature type="region of interest" description="Disordered" evidence="6">
    <location>
        <begin position="633"/>
        <end position="682"/>
    </location>
</feature>
<sequence length="880" mass="98326">MGQELCSISQIGSRRVIWLMGVMFAMILAFQCFELSFGYSLFSLFSVGKVIVNEEGSSRSSPVDDPISKTGLVAESPLADGINSTASNHSYDRANQPSSSGDLIEPVGNSTINMQGNNRSFDGKDDSLRNDSIGYNNHSSNNFAAPPAVPPTSSSLMIVGNTSSVATNASSPNSSLGSNAPDTSDKLKTSVEEKDEKNTSDKNEKTEPLHGDHGIGKNKTVSEKKKVPKDPSSGIYTLSDMDSLLFETRSSNRPIVPRWPSATDQEVLQAKLLIENAPVIDNDPILYSPLFRNVSVFKRSYELMEKTLKVYIYGEGERPIFHQGPLQGIYASEGWFMKILESNKRFVTKDPKKAHLFYLPFSSRQLEDTLYVRDSHSFTNLIQHLKNYLDLIAAKYPSWNRTEGADHFIAACHDWAPAETRKYMAKCIRALCNSDVKEGFVFGKDVSLPETSVRVARNPLKDVGGNPASKRPILAFFAGRMHGNLRSILVKYWEGKDPDMKISGPMPKVKGKGKKGGGKNYLWHMKNSKYCICAKGYEVNSPRVVESIMYECVPVIISDNFVPPLFGVLNWESFAVFVAEKEIPNLKKILMSIPEKRYREMQMRVKKVQPHFLWHSKPQKNLWRQNLAAKSGGNAELSTEAAHESAMTTSEIPEATNPSLKKVKSPLASRSSSKKKMNGISVRRSERIQNSMPQNLKIQSVIEEITLSESDGDDELPNDHEKSTPPPDEENYWPELMMEGRKFEGKIDYIVKLLESHGHTLDSIKTEVIKRSCPTETTVPTPDMNYKSLYIASQKKIEELAEENQVLTLKLEKALGLFEAYKNGNRDAFEMLEKLKDVILISNSLKVSESTQATSRAELNKVTSLNVRPSSKKKKTSKQN</sequence>
<feature type="region of interest" description="Disordered" evidence="6">
    <location>
        <begin position="708"/>
        <end position="732"/>
    </location>
</feature>
<evidence type="ECO:0000256" key="6">
    <source>
        <dbReference type="SAM" id="MobiDB-lite"/>
    </source>
</evidence>
<evidence type="ECO:0000313" key="9">
    <source>
        <dbReference type="EMBL" id="KAG6593125.1"/>
    </source>
</evidence>
<keyword evidence="3" id="KW-0328">Glycosyltransferase</keyword>
<dbReference type="EMBL" id="JAGKQH010000008">
    <property type="protein sequence ID" value="KAG6593125.1"/>
    <property type="molecule type" value="Genomic_DNA"/>
</dbReference>
<gene>
    <name evidence="9" type="ORF">SDJN03_12601</name>
</gene>
<feature type="compositionally biased region" description="Polar residues" evidence="6">
    <location>
        <begin position="166"/>
        <end position="182"/>
    </location>
</feature>
<keyword evidence="5" id="KW-0333">Golgi apparatus</keyword>
<feature type="transmembrane region" description="Helical" evidence="7">
    <location>
        <begin position="16"/>
        <end position="42"/>
    </location>
</feature>
<dbReference type="GO" id="GO:0000139">
    <property type="term" value="C:Golgi membrane"/>
    <property type="evidence" value="ECO:0007669"/>
    <property type="project" value="UniProtKB-SubCell"/>
</dbReference>
<feature type="region of interest" description="Disordered" evidence="6">
    <location>
        <begin position="166"/>
        <end position="234"/>
    </location>
</feature>
<evidence type="ECO:0000259" key="8">
    <source>
        <dbReference type="Pfam" id="PF03016"/>
    </source>
</evidence>
<organism evidence="9 10">
    <name type="scientific">Cucurbita argyrosperma subsp. sororia</name>
    <dbReference type="NCBI Taxonomy" id="37648"/>
    <lineage>
        <taxon>Eukaryota</taxon>
        <taxon>Viridiplantae</taxon>
        <taxon>Streptophyta</taxon>
        <taxon>Embryophyta</taxon>
        <taxon>Tracheophyta</taxon>
        <taxon>Spermatophyta</taxon>
        <taxon>Magnoliopsida</taxon>
        <taxon>eudicotyledons</taxon>
        <taxon>Gunneridae</taxon>
        <taxon>Pentapetalae</taxon>
        <taxon>rosids</taxon>
        <taxon>fabids</taxon>
        <taxon>Cucurbitales</taxon>
        <taxon>Cucurbitaceae</taxon>
        <taxon>Cucurbiteae</taxon>
        <taxon>Cucurbita</taxon>
    </lineage>
</organism>
<feature type="region of interest" description="Disordered" evidence="6">
    <location>
        <begin position="859"/>
        <end position="880"/>
    </location>
</feature>
<name>A0AAV6N9T4_9ROSI</name>
<evidence type="ECO:0000256" key="3">
    <source>
        <dbReference type="ARBA" id="ARBA00022676"/>
    </source>
</evidence>
<feature type="compositionally biased region" description="Basic residues" evidence="6">
    <location>
        <begin position="870"/>
        <end position="880"/>
    </location>
</feature>
<dbReference type="InterPro" id="IPR004263">
    <property type="entry name" value="Exostosin"/>
</dbReference>
<feature type="compositionally biased region" description="Polar residues" evidence="6">
    <location>
        <begin position="82"/>
        <end position="101"/>
    </location>
</feature>
<accession>A0AAV6N9T4</accession>
<reference evidence="9 10" key="1">
    <citation type="journal article" date="2021" name="Hortic Res">
        <title>The domestication of Cucurbita argyrosperma as revealed by the genome of its wild relative.</title>
        <authorList>
            <person name="Barrera-Redondo J."/>
            <person name="Sanchez-de la Vega G."/>
            <person name="Aguirre-Liguori J.A."/>
            <person name="Castellanos-Morales G."/>
            <person name="Gutierrez-Guerrero Y.T."/>
            <person name="Aguirre-Dugua X."/>
            <person name="Aguirre-Planter E."/>
            <person name="Tenaillon M.I."/>
            <person name="Lira-Saade R."/>
            <person name="Eguiarte L.E."/>
        </authorList>
    </citation>
    <scope>NUCLEOTIDE SEQUENCE [LARGE SCALE GENOMIC DNA]</scope>
    <source>
        <strain evidence="9">JBR-2021</strain>
    </source>
</reference>
<feature type="compositionally biased region" description="Basic and acidic residues" evidence="6">
    <location>
        <begin position="183"/>
        <end position="229"/>
    </location>
</feature>
<feature type="compositionally biased region" description="Polar residues" evidence="6">
    <location>
        <begin position="108"/>
        <end position="120"/>
    </location>
</feature>
<evidence type="ECO:0000256" key="2">
    <source>
        <dbReference type="ARBA" id="ARBA00010271"/>
    </source>
</evidence>
<keyword evidence="10" id="KW-1185">Reference proteome</keyword>
<protein>
    <submittedName>
        <fullName evidence="9">Glycosyltransferase</fullName>
    </submittedName>
</protein>
<comment type="similarity">
    <text evidence="2">Belongs to the glycosyltransferase 47 family.</text>
</comment>
<evidence type="ECO:0000256" key="7">
    <source>
        <dbReference type="SAM" id="Phobius"/>
    </source>
</evidence>
<evidence type="ECO:0000256" key="4">
    <source>
        <dbReference type="ARBA" id="ARBA00022968"/>
    </source>
</evidence>
<dbReference type="PANTHER" id="PTHR11062">
    <property type="entry name" value="EXOSTOSIN HEPARAN SULFATE GLYCOSYLTRANSFERASE -RELATED"/>
    <property type="match status" value="1"/>
</dbReference>
<feature type="region of interest" description="Disordered" evidence="6">
    <location>
        <begin position="78"/>
        <end position="148"/>
    </location>
</feature>
<dbReference type="AlphaFoldDB" id="A0AAV6N9T4"/>
<feature type="domain" description="Exostosin GT47" evidence="8">
    <location>
        <begin position="305"/>
        <end position="593"/>
    </location>
</feature>
<keyword evidence="7" id="KW-0472">Membrane</keyword>
<comment type="caution">
    <text evidence="9">The sequence shown here is derived from an EMBL/GenBank/DDBJ whole genome shotgun (WGS) entry which is preliminary data.</text>
</comment>
<dbReference type="GO" id="GO:0016757">
    <property type="term" value="F:glycosyltransferase activity"/>
    <property type="evidence" value="ECO:0007669"/>
    <property type="project" value="UniProtKB-KW"/>
</dbReference>
<feature type="compositionally biased region" description="Polar residues" evidence="6">
    <location>
        <begin position="859"/>
        <end position="869"/>
    </location>
</feature>
<keyword evidence="7" id="KW-1133">Transmembrane helix</keyword>
<feature type="compositionally biased region" description="Polar residues" evidence="6">
    <location>
        <begin position="646"/>
        <end position="659"/>
    </location>
</feature>
<dbReference type="Proteomes" id="UP000685013">
    <property type="component" value="Chromosome 8"/>
</dbReference>
<proteinExistence type="inferred from homology"/>